<protein>
    <submittedName>
        <fullName evidence="1">Nodulation-signaling pathway 2 protein-like</fullName>
    </submittedName>
</protein>
<accession>A0ACC1YP13</accession>
<proteinExistence type="predicted"/>
<sequence>MMQVQFLQSLPDYSSIDSPFDEIGIYFADRDAQVGSFEFSSSSMSTEDFSNVSSSVLFSTPFYADDDSQNFPNYGEESPVMFPMEQCFPSLEEVDTPLSDQFMVDELQDLCEWVASDSGVSSQQICAEQDTTSLILSPVSSEQSIDISSVQTSLVFPSEDMEVDYQLSLFHLLKAYGDAMELEQKDLANEIARRLKEKSCPIGATLERVAYYLIQALKKQVDYLSQESSKNYGAAFRAFYQIFPYGRFAHFTANSVILEAIPEDAGIVHIVDFDIGKGVQWPPLIEALGRRGKSLVQLTSIKWEEEDSSCIPPKQSFEETKKKLDEQARISGVRLQVEEIDMGSLVSEMKKTKKRGGRNEWLVFNCMAGLPHMGRVRNIRHVIEFLKVAKYSVNYPIKEFSGTCKGIITVGNVSGEQKLMDCSEFGSFFEGRLIQLQTFFESIEKNFPCHLREARTVIECLFMAPQVSSLAGFKKWEETTREGRALSEIGLKAWRLSPDTILEAKELVREGESPFWVRTERENENQMILGYMGTALVEVSSWIL</sequence>
<keyword evidence="2" id="KW-1185">Reference proteome</keyword>
<evidence type="ECO:0000313" key="2">
    <source>
        <dbReference type="Proteomes" id="UP001164539"/>
    </source>
</evidence>
<comment type="caution">
    <text evidence="1">The sequence shown here is derived from an EMBL/GenBank/DDBJ whole genome shotgun (WGS) entry which is preliminary data.</text>
</comment>
<evidence type="ECO:0000313" key="1">
    <source>
        <dbReference type="EMBL" id="KAJ4725526.1"/>
    </source>
</evidence>
<name>A0ACC1YP13_MELAZ</name>
<dbReference type="EMBL" id="CM051395">
    <property type="protein sequence ID" value="KAJ4725526.1"/>
    <property type="molecule type" value="Genomic_DNA"/>
</dbReference>
<dbReference type="Proteomes" id="UP001164539">
    <property type="component" value="Chromosome 2"/>
</dbReference>
<reference evidence="1 2" key="1">
    <citation type="journal article" date="2023" name="Science">
        <title>Complex scaffold remodeling in plant triterpene biosynthesis.</title>
        <authorList>
            <person name="De La Pena R."/>
            <person name="Hodgson H."/>
            <person name="Liu J.C."/>
            <person name="Stephenson M.J."/>
            <person name="Martin A.C."/>
            <person name="Owen C."/>
            <person name="Harkess A."/>
            <person name="Leebens-Mack J."/>
            <person name="Jimenez L.E."/>
            <person name="Osbourn A."/>
            <person name="Sattely E.S."/>
        </authorList>
    </citation>
    <scope>NUCLEOTIDE SEQUENCE [LARGE SCALE GENOMIC DNA]</scope>
    <source>
        <strain evidence="2">cv. JPN11</strain>
        <tissue evidence="1">Leaf</tissue>
    </source>
</reference>
<gene>
    <name evidence="1" type="ORF">OWV82_004386</name>
</gene>
<organism evidence="1 2">
    <name type="scientific">Melia azedarach</name>
    <name type="common">Chinaberry tree</name>
    <dbReference type="NCBI Taxonomy" id="155640"/>
    <lineage>
        <taxon>Eukaryota</taxon>
        <taxon>Viridiplantae</taxon>
        <taxon>Streptophyta</taxon>
        <taxon>Embryophyta</taxon>
        <taxon>Tracheophyta</taxon>
        <taxon>Spermatophyta</taxon>
        <taxon>Magnoliopsida</taxon>
        <taxon>eudicotyledons</taxon>
        <taxon>Gunneridae</taxon>
        <taxon>Pentapetalae</taxon>
        <taxon>rosids</taxon>
        <taxon>malvids</taxon>
        <taxon>Sapindales</taxon>
        <taxon>Meliaceae</taxon>
        <taxon>Melia</taxon>
    </lineage>
</organism>